<dbReference type="GO" id="GO:0017004">
    <property type="term" value="P:cytochrome complex assembly"/>
    <property type="evidence" value="ECO:0007669"/>
    <property type="project" value="UniProtKB-KW"/>
</dbReference>
<keyword evidence="2" id="KW-0201">Cytochrome c-type biogenesis</keyword>
<evidence type="ECO:0000313" key="5">
    <source>
        <dbReference type="Proteomes" id="UP000236584"/>
    </source>
</evidence>
<dbReference type="SUPFAM" id="SSF52833">
    <property type="entry name" value="Thioredoxin-like"/>
    <property type="match status" value="1"/>
</dbReference>
<dbReference type="PANTHER" id="PTHR42852:SF13">
    <property type="entry name" value="PROTEIN DIPZ"/>
    <property type="match status" value="1"/>
</dbReference>
<dbReference type="InterPro" id="IPR036249">
    <property type="entry name" value="Thioredoxin-like_sf"/>
</dbReference>
<comment type="subcellular location">
    <subcellularLocation>
        <location evidence="1">Cell envelope</location>
    </subcellularLocation>
</comment>
<protein>
    <submittedName>
        <fullName evidence="4">Thioredoxin</fullName>
    </submittedName>
</protein>
<dbReference type="AlphaFoldDB" id="A0A2I8VI08"/>
<name>A0A2I8VI08_9EURY</name>
<organism evidence="4 5">
    <name type="scientific">Salinigranum rubrum</name>
    <dbReference type="NCBI Taxonomy" id="755307"/>
    <lineage>
        <taxon>Archaea</taxon>
        <taxon>Methanobacteriati</taxon>
        <taxon>Methanobacteriota</taxon>
        <taxon>Stenosarchaea group</taxon>
        <taxon>Halobacteria</taxon>
        <taxon>Halobacteriales</taxon>
        <taxon>Haloferacaceae</taxon>
        <taxon>Salinigranum</taxon>
    </lineage>
</organism>
<gene>
    <name evidence="4" type="ORF">C2R22_07810</name>
</gene>
<dbReference type="GO" id="GO:0016491">
    <property type="term" value="F:oxidoreductase activity"/>
    <property type="evidence" value="ECO:0007669"/>
    <property type="project" value="InterPro"/>
</dbReference>
<dbReference type="GeneID" id="35591986"/>
<dbReference type="PROSITE" id="PS51352">
    <property type="entry name" value="THIOREDOXIN_2"/>
    <property type="match status" value="1"/>
</dbReference>
<dbReference type="Proteomes" id="UP000236584">
    <property type="component" value="Chromosome"/>
</dbReference>
<evidence type="ECO:0000259" key="3">
    <source>
        <dbReference type="PROSITE" id="PS51352"/>
    </source>
</evidence>
<dbReference type="KEGG" id="srub:C2R22_07810"/>
<evidence type="ECO:0000256" key="2">
    <source>
        <dbReference type="ARBA" id="ARBA00022748"/>
    </source>
</evidence>
<dbReference type="Pfam" id="PF08534">
    <property type="entry name" value="Redoxin"/>
    <property type="match status" value="1"/>
</dbReference>
<dbReference type="Gene3D" id="3.40.30.10">
    <property type="entry name" value="Glutaredoxin"/>
    <property type="match status" value="1"/>
</dbReference>
<dbReference type="EMBL" id="CP026309">
    <property type="protein sequence ID" value="AUV81573.1"/>
    <property type="molecule type" value="Genomic_DNA"/>
</dbReference>
<dbReference type="PANTHER" id="PTHR42852">
    <property type="entry name" value="THIOL:DISULFIDE INTERCHANGE PROTEIN DSBE"/>
    <property type="match status" value="1"/>
</dbReference>
<accession>A0A2I8VI08</accession>
<dbReference type="InterPro" id="IPR013766">
    <property type="entry name" value="Thioredoxin_domain"/>
</dbReference>
<evidence type="ECO:0000313" key="4">
    <source>
        <dbReference type="EMBL" id="AUV81573.1"/>
    </source>
</evidence>
<dbReference type="InterPro" id="IPR017937">
    <property type="entry name" value="Thioredoxin_CS"/>
</dbReference>
<dbReference type="InterPro" id="IPR050553">
    <property type="entry name" value="Thioredoxin_ResA/DsbE_sf"/>
</dbReference>
<proteinExistence type="predicted"/>
<dbReference type="InterPro" id="IPR013740">
    <property type="entry name" value="Redoxin"/>
</dbReference>
<feature type="domain" description="Thioredoxin" evidence="3">
    <location>
        <begin position="25"/>
        <end position="170"/>
    </location>
</feature>
<sequence>MKRRQAIAAVGGLALTGGAGYVAFNGLGERGDAVTVDTVDARGSTAGRQRVPVPDRPTLVDLFATWCVPCEAQMRSLVPAYESFGDRVAFVSVTNERIGGGLTMDDIRRWWADHDGRWTVGHDPESRLMSELGAGGLPYLALADRSGKIVWTHRGVASESQLREELAAVV</sequence>
<dbReference type="CDD" id="cd02966">
    <property type="entry name" value="TlpA_like_family"/>
    <property type="match status" value="1"/>
</dbReference>
<dbReference type="OrthoDB" id="115386at2157"/>
<reference evidence="4 5" key="1">
    <citation type="submission" date="2018-01" db="EMBL/GenBank/DDBJ databases">
        <title>Complete genome sequence of Salinigranum rubrum GX10T, an extremely halophilic archaeon isolated from a marine solar saltern.</title>
        <authorList>
            <person name="Han S."/>
        </authorList>
    </citation>
    <scope>NUCLEOTIDE SEQUENCE [LARGE SCALE GENOMIC DNA]</scope>
    <source>
        <strain evidence="4 5">GX10</strain>
    </source>
</reference>
<dbReference type="RefSeq" id="WP_103425261.1">
    <property type="nucleotide sequence ID" value="NZ_CP026309.1"/>
</dbReference>
<evidence type="ECO:0000256" key="1">
    <source>
        <dbReference type="ARBA" id="ARBA00004196"/>
    </source>
</evidence>
<dbReference type="PROSITE" id="PS00194">
    <property type="entry name" value="THIOREDOXIN_1"/>
    <property type="match status" value="1"/>
</dbReference>
<keyword evidence="5" id="KW-1185">Reference proteome</keyword>